<dbReference type="InterPro" id="IPR032708">
    <property type="entry name" value="McjB_C"/>
</dbReference>
<dbReference type="KEGG" id="sbd:ATN00_07085"/>
<proteinExistence type="predicted"/>
<dbReference type="NCBIfam" id="NF033537">
    <property type="entry name" value="lasso_biosyn_B2"/>
    <property type="match status" value="1"/>
</dbReference>
<reference evidence="2 3" key="1">
    <citation type="submission" date="2015-11" db="EMBL/GenBank/DDBJ databases">
        <title>A Two-component Flavoprotein Monooxygenase System MeaXY Responsible for para-Hydroxylation of 2-Methyl-6-ethylaniline and 2,6-Diethylaniline in Sphingobium baderi DE-13.</title>
        <authorList>
            <person name="Cheng M."/>
            <person name="Meng Q."/>
            <person name="Yang Y."/>
            <person name="Chu C."/>
            <person name="Yan X."/>
            <person name="He J."/>
            <person name="Li S."/>
        </authorList>
    </citation>
    <scope>NUCLEOTIDE SEQUENCE [LARGE SCALE GENOMIC DNA]</scope>
    <source>
        <strain evidence="2 3">DE-13</strain>
    </source>
</reference>
<dbReference type="AlphaFoldDB" id="A0A0S3EXF2"/>
<protein>
    <recommendedName>
        <fullName evidence="1">Microcin J25-processing protein McjB C-terminal domain-containing protein</fullName>
    </recommendedName>
</protein>
<gene>
    <name evidence="2" type="ORF">ATN00_07085</name>
</gene>
<dbReference type="Pfam" id="PF13471">
    <property type="entry name" value="Transglut_core3"/>
    <property type="match status" value="1"/>
</dbReference>
<organism evidence="2 3">
    <name type="scientific">Sphingobium baderi</name>
    <dbReference type="NCBI Taxonomy" id="1332080"/>
    <lineage>
        <taxon>Bacteria</taxon>
        <taxon>Pseudomonadati</taxon>
        <taxon>Pseudomonadota</taxon>
        <taxon>Alphaproteobacteria</taxon>
        <taxon>Sphingomonadales</taxon>
        <taxon>Sphingomonadaceae</taxon>
        <taxon>Sphingobium</taxon>
    </lineage>
</organism>
<evidence type="ECO:0000313" key="2">
    <source>
        <dbReference type="EMBL" id="ALR20104.1"/>
    </source>
</evidence>
<evidence type="ECO:0000259" key="1">
    <source>
        <dbReference type="Pfam" id="PF13471"/>
    </source>
</evidence>
<accession>A0A0S3EXF2</accession>
<evidence type="ECO:0000313" key="3">
    <source>
        <dbReference type="Proteomes" id="UP000056968"/>
    </source>
</evidence>
<feature type="domain" description="Microcin J25-processing protein McjB C-terminal" evidence="1">
    <location>
        <begin position="47"/>
        <end position="161"/>
    </location>
</feature>
<dbReference type="InterPro" id="IPR053521">
    <property type="entry name" value="McjB-like"/>
</dbReference>
<keyword evidence="3" id="KW-1185">Reference proteome</keyword>
<dbReference type="EMBL" id="CP013264">
    <property type="protein sequence ID" value="ALR20104.1"/>
    <property type="molecule type" value="Genomic_DNA"/>
</dbReference>
<dbReference type="Proteomes" id="UP000056968">
    <property type="component" value="Chromosome"/>
</dbReference>
<sequence length="164" mass="18470">MELLIDSGILQETQNESIIGPVPNLPSIKNSYFDGPRQSSVKYVVIAAIDQLWAMAVIRFAGLPTALAQLRKQIEKQSHHEDFLEIAQLVGSYRFIDLFLSAENRCLVRSFALARSLTRYSVSFKLAIGVRTGPFGAHCWVQIGHKSLTDHRDKAREYMPVLLL</sequence>
<name>A0A0S3EXF2_9SPHN</name>